<dbReference type="RefSeq" id="WP_106522282.1">
    <property type="nucleotide sequence ID" value="NZ_PYGD01000002.1"/>
</dbReference>
<dbReference type="InterPro" id="IPR029032">
    <property type="entry name" value="AhpD-like"/>
</dbReference>
<evidence type="ECO:0000313" key="2">
    <source>
        <dbReference type="EMBL" id="PSK93265.1"/>
    </source>
</evidence>
<dbReference type="InterPro" id="IPR004675">
    <property type="entry name" value="AhpD_core"/>
</dbReference>
<dbReference type="PANTHER" id="PTHR34846">
    <property type="entry name" value="4-CARBOXYMUCONOLACTONE DECARBOXYLASE FAMILY PROTEIN (AFU_ORTHOLOGUE AFUA_6G11590)"/>
    <property type="match status" value="1"/>
</dbReference>
<evidence type="ECO:0000313" key="3">
    <source>
        <dbReference type="Proteomes" id="UP000240572"/>
    </source>
</evidence>
<gene>
    <name evidence="2" type="ORF">B0I18_102235</name>
</gene>
<proteinExistence type="predicted"/>
<feature type="domain" description="Carboxymuconolactone decarboxylase-like" evidence="1">
    <location>
        <begin position="19"/>
        <end position="94"/>
    </location>
</feature>
<dbReference type="NCBIfam" id="TIGR00778">
    <property type="entry name" value="ahpD_dom"/>
    <property type="match status" value="1"/>
</dbReference>
<name>A0A2P8D7Q4_9BACT</name>
<dbReference type="PANTHER" id="PTHR34846:SF10">
    <property type="entry name" value="CYTOPLASMIC PROTEIN"/>
    <property type="match status" value="1"/>
</dbReference>
<accession>A0A2P8D7Q4</accession>
<dbReference type="Gene3D" id="1.20.1290.10">
    <property type="entry name" value="AhpD-like"/>
    <property type="match status" value="1"/>
</dbReference>
<comment type="caution">
    <text evidence="2">The sequence shown here is derived from an EMBL/GenBank/DDBJ whole genome shotgun (WGS) entry which is preliminary data.</text>
</comment>
<evidence type="ECO:0000259" key="1">
    <source>
        <dbReference type="Pfam" id="PF02627"/>
    </source>
</evidence>
<dbReference type="OrthoDB" id="9801997at2"/>
<dbReference type="EMBL" id="PYGD01000002">
    <property type="protein sequence ID" value="PSK93265.1"/>
    <property type="molecule type" value="Genomic_DNA"/>
</dbReference>
<keyword evidence="3" id="KW-1185">Reference proteome</keyword>
<organism evidence="2 3">
    <name type="scientific">Taibaiella chishuiensis</name>
    <dbReference type="NCBI Taxonomy" id="1434707"/>
    <lineage>
        <taxon>Bacteria</taxon>
        <taxon>Pseudomonadati</taxon>
        <taxon>Bacteroidota</taxon>
        <taxon>Chitinophagia</taxon>
        <taxon>Chitinophagales</taxon>
        <taxon>Chitinophagaceae</taxon>
        <taxon>Taibaiella</taxon>
    </lineage>
</organism>
<keyword evidence="2" id="KW-0575">Peroxidase</keyword>
<dbReference type="SUPFAM" id="SSF69118">
    <property type="entry name" value="AhpD-like"/>
    <property type="match status" value="1"/>
</dbReference>
<reference evidence="2 3" key="1">
    <citation type="submission" date="2018-03" db="EMBL/GenBank/DDBJ databases">
        <title>Genomic Encyclopedia of Type Strains, Phase III (KMG-III): the genomes of soil and plant-associated and newly described type strains.</title>
        <authorList>
            <person name="Whitman W."/>
        </authorList>
    </citation>
    <scope>NUCLEOTIDE SEQUENCE [LARGE SCALE GENOMIC DNA]</scope>
    <source>
        <strain evidence="2 3">CGMCC 1.12700</strain>
    </source>
</reference>
<dbReference type="AlphaFoldDB" id="A0A2P8D7Q4"/>
<dbReference type="InterPro" id="IPR003779">
    <property type="entry name" value="CMD-like"/>
</dbReference>
<sequence length="150" mass="16785">MEQRIALPDLAQGFASGLFQSGAYIKKSGLDPKLLELVYYRVSQINGCAYCLDMHHQEAVQLGETELRLHTLAAWTECPYFSEAERAALAWAEAVTRAEAPDAVYEQLKGFYTQQQIADLTLAIANINSWNRINIAFRATPGHYRPGMFG</sequence>
<protein>
    <submittedName>
        <fullName evidence="2">AhpD family alkylhydroperoxidase</fullName>
    </submittedName>
</protein>
<dbReference type="GO" id="GO:0051920">
    <property type="term" value="F:peroxiredoxin activity"/>
    <property type="evidence" value="ECO:0007669"/>
    <property type="project" value="InterPro"/>
</dbReference>
<dbReference type="Proteomes" id="UP000240572">
    <property type="component" value="Unassembled WGS sequence"/>
</dbReference>
<keyword evidence="2" id="KW-0560">Oxidoreductase</keyword>
<dbReference type="Pfam" id="PF02627">
    <property type="entry name" value="CMD"/>
    <property type="match status" value="1"/>
</dbReference>